<dbReference type="KEGG" id="rpla:A4Z71_05295"/>
<dbReference type="PANTHER" id="PTHR47505">
    <property type="entry name" value="DNA UTILIZATION PROTEIN YHGH"/>
    <property type="match status" value="1"/>
</dbReference>
<proteinExistence type="inferred from homology"/>
<dbReference type="InterPro" id="IPR000836">
    <property type="entry name" value="PRTase_dom"/>
</dbReference>
<dbReference type="STRING" id="535712.A4Z71_05295"/>
<evidence type="ECO:0000313" key="2">
    <source>
        <dbReference type="EMBL" id="AOY56368.1"/>
    </source>
</evidence>
<dbReference type="EMBL" id="CP015208">
    <property type="protein sequence ID" value="AOY56368.1"/>
    <property type="molecule type" value="Genomic_DNA"/>
</dbReference>
<dbReference type="Proteomes" id="UP000243784">
    <property type="component" value="Chromosome"/>
</dbReference>
<dbReference type="Gene3D" id="3.40.50.2020">
    <property type="match status" value="1"/>
</dbReference>
<evidence type="ECO:0008006" key="4">
    <source>
        <dbReference type="Google" id="ProtNLM"/>
    </source>
</evidence>
<dbReference type="AlphaFoldDB" id="A0A1D9DZY0"/>
<gene>
    <name evidence="2" type="ORF">A4Z71_05295</name>
</gene>
<dbReference type="CDD" id="cd06223">
    <property type="entry name" value="PRTases_typeI"/>
    <property type="match status" value="1"/>
</dbReference>
<reference evidence="2 3" key="1">
    <citation type="journal article" date="2016" name="Biochim. Biophys. Acta">
        <title>Photochemical characterization of actinorhodopsin and its functional existence in the natural host.</title>
        <authorList>
            <person name="Nakamura S."/>
            <person name="Kikukawa T."/>
            <person name="Tamogami J."/>
            <person name="Kamiya M."/>
            <person name="Aizawa T."/>
            <person name="Hahn M.W."/>
            <person name="Ihara K."/>
            <person name="Kamo N."/>
            <person name="Demura M."/>
        </authorList>
    </citation>
    <scope>NUCLEOTIDE SEQUENCE [LARGE SCALE GENOMIC DNA]</scope>
    <source>
        <strain evidence="2 3">MWH-Dar1</strain>
    </source>
</reference>
<comment type="similarity">
    <text evidence="1">Belongs to the ComF/GntX family.</text>
</comment>
<evidence type="ECO:0000313" key="3">
    <source>
        <dbReference type="Proteomes" id="UP000243784"/>
    </source>
</evidence>
<dbReference type="InterPro" id="IPR029057">
    <property type="entry name" value="PRTase-like"/>
</dbReference>
<evidence type="ECO:0000256" key="1">
    <source>
        <dbReference type="ARBA" id="ARBA00008007"/>
    </source>
</evidence>
<keyword evidence="3" id="KW-1185">Reference proteome</keyword>
<name>A0A1D9DZY0_9MICO</name>
<dbReference type="InterPro" id="IPR051910">
    <property type="entry name" value="ComF/GntX_DNA_util-trans"/>
</dbReference>
<protein>
    <recommendedName>
        <fullName evidence="4">Phosphoribosyltransferase domain-containing protein</fullName>
    </recommendedName>
</protein>
<dbReference type="SUPFAM" id="SSF53271">
    <property type="entry name" value="PRTase-like"/>
    <property type="match status" value="1"/>
</dbReference>
<dbReference type="PANTHER" id="PTHR47505:SF1">
    <property type="entry name" value="DNA UTILIZATION PROTEIN YHGH"/>
    <property type="match status" value="1"/>
</dbReference>
<sequence>MAIHKLSSAVPFRNGQLQNETMALTQKLLDFFLPAKCLSCDSEPSVICRNCLSSLLTDPLDVTRAQPQLGLHQICGTAVVDYSPQAAKLISAFKEQQLFSLAKPMAELMVAALLKSNFVAEWQDNNSVPIVLVPIPSTSTSKLKRGFVPAQLLAQACAQLLRKHDAFKSARISVAAGLVVSDRADQAKLDRGSRFEVSRNSMKFYGSISQASLVLLIDDLITTGASIFEARRAISHTLSAELLSLVNFTFLTFAETSLKLVTRNEKKV</sequence>
<accession>A0A1D9DZY0</accession>
<organism evidence="2 3">
    <name type="scientific">Candidatus Rhodoluna planktonica</name>
    <dbReference type="NCBI Taxonomy" id="535712"/>
    <lineage>
        <taxon>Bacteria</taxon>
        <taxon>Bacillati</taxon>
        <taxon>Actinomycetota</taxon>
        <taxon>Actinomycetes</taxon>
        <taxon>Micrococcales</taxon>
        <taxon>Microbacteriaceae</taxon>
        <taxon>Luna cluster</taxon>
        <taxon>Luna-1 subcluster</taxon>
        <taxon>Rhodoluna</taxon>
    </lineage>
</organism>